<dbReference type="PIRSF" id="PIRSF006291">
    <property type="entry name" value="GspM"/>
    <property type="match status" value="1"/>
</dbReference>
<keyword evidence="12" id="KW-1185">Reference proteome</keyword>
<evidence type="ECO:0000256" key="9">
    <source>
        <dbReference type="ARBA" id="ARBA00023136"/>
    </source>
</evidence>
<comment type="subcellular location">
    <subcellularLocation>
        <location evidence="1">Cell inner membrane</location>
        <topology evidence="1">Single-pass membrane protein</topology>
    </subcellularLocation>
</comment>
<dbReference type="GO" id="GO:0005886">
    <property type="term" value="C:plasma membrane"/>
    <property type="evidence" value="ECO:0007669"/>
    <property type="project" value="UniProtKB-SubCell"/>
</dbReference>
<dbReference type="AlphaFoldDB" id="W7QEC6"/>
<evidence type="ECO:0000313" key="11">
    <source>
        <dbReference type="EMBL" id="EWH11239.1"/>
    </source>
</evidence>
<feature type="transmembrane region" description="Helical" evidence="10">
    <location>
        <begin position="15"/>
        <end position="36"/>
    </location>
</feature>
<dbReference type="OrthoDB" id="6624834at2"/>
<comment type="similarity">
    <text evidence="2">Belongs to the GSP M family.</text>
</comment>
<evidence type="ECO:0000256" key="8">
    <source>
        <dbReference type="ARBA" id="ARBA00022989"/>
    </source>
</evidence>
<dbReference type="Pfam" id="PF04612">
    <property type="entry name" value="T2SSM"/>
    <property type="match status" value="1"/>
</dbReference>
<name>W7QEC6_9ALTE</name>
<dbReference type="SUPFAM" id="SSF103054">
    <property type="entry name" value="General secretion pathway protein M, EpsM"/>
    <property type="match status" value="1"/>
</dbReference>
<dbReference type="GO" id="GO:0015628">
    <property type="term" value="P:protein secretion by the type II secretion system"/>
    <property type="evidence" value="ECO:0007669"/>
    <property type="project" value="InterPro"/>
</dbReference>
<evidence type="ECO:0000256" key="4">
    <source>
        <dbReference type="ARBA" id="ARBA00022475"/>
    </source>
</evidence>
<evidence type="ECO:0000256" key="3">
    <source>
        <dbReference type="ARBA" id="ARBA00022448"/>
    </source>
</evidence>
<keyword evidence="7" id="KW-0653">Protein transport</keyword>
<evidence type="ECO:0000313" key="12">
    <source>
        <dbReference type="Proteomes" id="UP000019276"/>
    </source>
</evidence>
<dbReference type="STRING" id="1328313.DS2_05260"/>
<organism evidence="11 12">
    <name type="scientific">Catenovulum agarivorans DS-2</name>
    <dbReference type="NCBI Taxonomy" id="1328313"/>
    <lineage>
        <taxon>Bacteria</taxon>
        <taxon>Pseudomonadati</taxon>
        <taxon>Pseudomonadota</taxon>
        <taxon>Gammaproteobacteria</taxon>
        <taxon>Alteromonadales</taxon>
        <taxon>Alteromonadaceae</taxon>
        <taxon>Catenovulum</taxon>
    </lineage>
</organism>
<dbReference type="InterPro" id="IPR007690">
    <property type="entry name" value="T2SS_GspM"/>
</dbReference>
<evidence type="ECO:0000256" key="1">
    <source>
        <dbReference type="ARBA" id="ARBA00004377"/>
    </source>
</evidence>
<evidence type="ECO:0000256" key="2">
    <source>
        <dbReference type="ARBA" id="ARBA00010637"/>
    </source>
</evidence>
<dbReference type="eggNOG" id="COG3149">
    <property type="taxonomic scope" value="Bacteria"/>
</dbReference>
<dbReference type="Gene3D" id="3.30.1360.100">
    <property type="entry name" value="General secretion pathway protein M, EpsM"/>
    <property type="match status" value="1"/>
</dbReference>
<keyword evidence="5" id="KW-0997">Cell inner membrane</keyword>
<proteinExistence type="inferred from homology"/>
<accession>W7QEC6</accession>
<dbReference type="EMBL" id="ARZY01000006">
    <property type="protein sequence ID" value="EWH11239.1"/>
    <property type="molecule type" value="Genomic_DNA"/>
</dbReference>
<keyword evidence="8 10" id="KW-1133">Transmembrane helix</keyword>
<sequence length="154" mass="17213">MKQWFESLAEREKRLVIGAAVVFVIGLFFQLIWGPLNNALEKAEQNVKNKQALLLWVSEKTAEYQQLKGNSKASASGSLNQIVNSAARQAGISIARMQPQGDSLQVQIDQVEFNAFVRWLATLVQNKGLTIESLDITETDRTGAVRVRRLQVTK</sequence>
<evidence type="ECO:0000256" key="10">
    <source>
        <dbReference type="SAM" id="Phobius"/>
    </source>
</evidence>
<protein>
    <submittedName>
        <fullName evidence="11">General secretion pathway protein M</fullName>
    </submittedName>
</protein>
<gene>
    <name evidence="11" type="ORF">DS2_05260</name>
</gene>
<evidence type="ECO:0000256" key="7">
    <source>
        <dbReference type="ARBA" id="ARBA00022927"/>
    </source>
</evidence>
<keyword evidence="6 10" id="KW-0812">Transmembrane</keyword>
<keyword evidence="4" id="KW-1003">Cell membrane</keyword>
<evidence type="ECO:0000256" key="5">
    <source>
        <dbReference type="ARBA" id="ARBA00022519"/>
    </source>
</evidence>
<dbReference type="GO" id="GO:0015627">
    <property type="term" value="C:type II protein secretion system complex"/>
    <property type="evidence" value="ECO:0007669"/>
    <property type="project" value="InterPro"/>
</dbReference>
<comment type="caution">
    <text evidence="11">The sequence shown here is derived from an EMBL/GenBank/DDBJ whole genome shotgun (WGS) entry which is preliminary data.</text>
</comment>
<reference evidence="11 12" key="1">
    <citation type="journal article" date="2014" name="Genome Announc.">
        <title>Draft Genome Sequence of the Agar-Degrading Bacterium Catenovulum sp. Strain DS-2, Isolated from Intestines of Haliotis diversicolor.</title>
        <authorList>
            <person name="Shan D."/>
            <person name="Li X."/>
            <person name="Gu Z."/>
            <person name="Wei G."/>
            <person name="Gao Z."/>
            <person name="Shao Z."/>
        </authorList>
    </citation>
    <scope>NUCLEOTIDE SEQUENCE [LARGE SCALE GENOMIC DNA]</scope>
    <source>
        <strain evidence="11 12">DS-2</strain>
    </source>
</reference>
<keyword evidence="3" id="KW-0813">Transport</keyword>
<dbReference type="Proteomes" id="UP000019276">
    <property type="component" value="Unassembled WGS sequence"/>
</dbReference>
<keyword evidence="9 10" id="KW-0472">Membrane</keyword>
<evidence type="ECO:0000256" key="6">
    <source>
        <dbReference type="ARBA" id="ARBA00022692"/>
    </source>
</evidence>
<dbReference type="InterPro" id="IPR023229">
    <property type="entry name" value="T2SS_M_periplasmic_sf"/>
</dbReference>
<dbReference type="RefSeq" id="WP_035013604.1">
    <property type="nucleotide sequence ID" value="NZ_ARZY01000006.1"/>
</dbReference>